<dbReference type="EMBL" id="JQ844184">
    <property type="protein sequence ID" value="AGS52165.1"/>
    <property type="molecule type" value="Genomic_DNA"/>
</dbReference>
<protein>
    <submittedName>
        <fullName evidence="1">Uncharacterized protein</fullName>
    </submittedName>
</protein>
<dbReference type="AlphaFoldDB" id="A0A806JYR9"/>
<proteinExistence type="predicted"/>
<organism evidence="1">
    <name type="scientific">uncultured bacterium contig00049</name>
    <dbReference type="NCBI Taxonomy" id="1181534"/>
    <lineage>
        <taxon>Bacteria</taxon>
        <taxon>environmental samples</taxon>
    </lineage>
</organism>
<name>A0A806JYR9_9BACT</name>
<evidence type="ECO:0000313" key="1">
    <source>
        <dbReference type="EMBL" id="AGS52165.1"/>
    </source>
</evidence>
<sequence>MAELKDLYMWFDENRDSIINNHLNECVLLKDNSVIGYYPNTEAALCAAEGKGFIMGEFLIQHCITAEDEAMVYYNPAVSFG</sequence>
<reference evidence="1" key="1">
    <citation type="submission" date="2012-03" db="EMBL/GenBank/DDBJ databases">
        <title>Functional metagenomics reveals considerable lignocellulase gene clusters in the gut microbiome of a wood-feeding higher termite.</title>
        <authorList>
            <person name="Liu N."/>
        </authorList>
    </citation>
    <scope>NUCLEOTIDE SEQUENCE</scope>
</reference>
<accession>A0A806JYR9</accession>